<evidence type="ECO:0000256" key="7">
    <source>
        <dbReference type="ARBA" id="ARBA00023239"/>
    </source>
</evidence>
<reference evidence="12" key="3">
    <citation type="submission" date="2023-09" db="EMBL/GenBank/DDBJ databases">
        <authorList>
            <person name="Schober I."/>
            <person name="Bunk B."/>
        </authorList>
    </citation>
    <scope>NUCLEOTIDE SEQUENCE</scope>
    <source>
        <strain evidence="12">DSM 103800</strain>
    </source>
</reference>
<evidence type="ECO:0000256" key="10">
    <source>
        <dbReference type="RuleBase" id="RU003662"/>
    </source>
</evidence>
<dbReference type="Proteomes" id="UP000185494">
    <property type="component" value="Chromosome 1"/>
</dbReference>
<keyword evidence="4 9" id="KW-0028">Amino-acid biosynthesis</keyword>
<dbReference type="Proteomes" id="UP001258945">
    <property type="component" value="Unassembled WGS sequence"/>
</dbReference>
<dbReference type="InterPro" id="IPR013785">
    <property type="entry name" value="Aldolase_TIM"/>
</dbReference>
<dbReference type="PANTHER" id="PTHR43406">
    <property type="entry name" value="TRYPTOPHAN SYNTHASE, ALPHA CHAIN"/>
    <property type="match status" value="1"/>
</dbReference>
<dbReference type="NCBIfam" id="TIGR00262">
    <property type="entry name" value="trpA"/>
    <property type="match status" value="1"/>
</dbReference>
<comment type="subunit">
    <text evidence="3 9">Tetramer of two alpha and two beta chains.</text>
</comment>
<dbReference type="RefSeq" id="WP_075799639.1">
    <property type="nucleotide sequence ID" value="NZ_CP015583.1"/>
</dbReference>
<protein>
    <recommendedName>
        <fullName evidence="9">Tryptophan synthase alpha chain</fullName>
        <ecNumber evidence="9">4.2.1.20</ecNumber>
    </recommendedName>
</protein>
<dbReference type="AlphaFoldDB" id="A0A1L7AJD8"/>
<feature type="active site" description="Proton acceptor" evidence="9">
    <location>
        <position position="64"/>
    </location>
</feature>
<evidence type="ECO:0000256" key="9">
    <source>
        <dbReference type="HAMAP-Rule" id="MF_00131"/>
    </source>
</evidence>
<gene>
    <name evidence="9 12" type="primary">trpA</name>
    <name evidence="11" type="ORF">RGI145_19060</name>
    <name evidence="12" type="ORF">RQ831_13965</name>
</gene>
<evidence type="ECO:0000313" key="13">
    <source>
        <dbReference type="Proteomes" id="UP000185494"/>
    </source>
</evidence>
<dbReference type="GO" id="GO:0004834">
    <property type="term" value="F:tryptophan synthase activity"/>
    <property type="evidence" value="ECO:0007669"/>
    <property type="project" value="UniProtKB-UniRule"/>
</dbReference>
<name>A0A1L7AJD8_9PROT</name>
<comment type="catalytic activity">
    <reaction evidence="8 9">
        <text>(1S,2R)-1-C-(indol-3-yl)glycerol 3-phosphate + L-serine = D-glyceraldehyde 3-phosphate + L-tryptophan + H2O</text>
        <dbReference type="Rhea" id="RHEA:10532"/>
        <dbReference type="ChEBI" id="CHEBI:15377"/>
        <dbReference type="ChEBI" id="CHEBI:33384"/>
        <dbReference type="ChEBI" id="CHEBI:57912"/>
        <dbReference type="ChEBI" id="CHEBI:58866"/>
        <dbReference type="ChEBI" id="CHEBI:59776"/>
        <dbReference type="EC" id="4.2.1.20"/>
    </reaction>
</comment>
<reference evidence="12 14" key="2">
    <citation type="journal article" date="2019" name="Microb. Pathog.">
        <title>Comparison of VITEK 2, MALDI-TOF MS, 16S rRNA gene sequencing, and whole-genome sequencing for identification of Roseomonas mucosa.</title>
        <authorList>
            <person name="Rudolph W.W."/>
            <person name="Gunzer F."/>
            <person name="Trauth M."/>
            <person name="Bunk B."/>
            <person name="Bigge R."/>
            <person name="Schrottner P."/>
        </authorList>
    </citation>
    <scope>NUCLEOTIDE SEQUENCE [LARGE SCALE GENOMIC DNA]</scope>
    <source>
        <strain evidence="12 14">DSM 103800</strain>
    </source>
</reference>
<evidence type="ECO:0000256" key="6">
    <source>
        <dbReference type="ARBA" id="ARBA00023141"/>
    </source>
</evidence>
<dbReference type="Gene3D" id="3.20.20.70">
    <property type="entry name" value="Aldolase class I"/>
    <property type="match status" value="1"/>
</dbReference>
<keyword evidence="14" id="KW-1185">Reference proteome</keyword>
<dbReference type="eggNOG" id="COG0159">
    <property type="taxonomic scope" value="Bacteria"/>
</dbReference>
<keyword evidence="6 9" id="KW-0057">Aromatic amino acid biosynthesis</keyword>
<evidence type="ECO:0000313" key="14">
    <source>
        <dbReference type="Proteomes" id="UP001258945"/>
    </source>
</evidence>
<dbReference type="HAMAP" id="MF_00131">
    <property type="entry name" value="Trp_synth_alpha"/>
    <property type="match status" value="1"/>
</dbReference>
<dbReference type="EMBL" id="CP015583">
    <property type="protein sequence ID" value="APT58895.1"/>
    <property type="molecule type" value="Genomic_DNA"/>
</dbReference>
<dbReference type="UniPathway" id="UPA00035">
    <property type="reaction ID" value="UER00044"/>
</dbReference>
<evidence type="ECO:0000256" key="2">
    <source>
        <dbReference type="ARBA" id="ARBA00004733"/>
    </source>
</evidence>
<comment type="similarity">
    <text evidence="9 10">Belongs to the TrpA family.</text>
</comment>
<evidence type="ECO:0000313" key="12">
    <source>
        <dbReference type="EMBL" id="MDT8332163.1"/>
    </source>
</evidence>
<evidence type="ECO:0000256" key="4">
    <source>
        <dbReference type="ARBA" id="ARBA00022605"/>
    </source>
</evidence>
<feature type="active site" description="Proton acceptor" evidence="9">
    <location>
        <position position="75"/>
    </location>
</feature>
<dbReference type="GO" id="GO:0005829">
    <property type="term" value="C:cytosol"/>
    <property type="evidence" value="ECO:0007669"/>
    <property type="project" value="TreeGrafter"/>
</dbReference>
<dbReference type="STRING" id="257708.RGI145_19060"/>
<dbReference type="PANTHER" id="PTHR43406:SF1">
    <property type="entry name" value="TRYPTOPHAN SYNTHASE ALPHA CHAIN, CHLOROPLASTIC"/>
    <property type="match status" value="1"/>
</dbReference>
<evidence type="ECO:0000256" key="8">
    <source>
        <dbReference type="ARBA" id="ARBA00049047"/>
    </source>
</evidence>
<evidence type="ECO:0000256" key="3">
    <source>
        <dbReference type="ARBA" id="ARBA00011270"/>
    </source>
</evidence>
<dbReference type="Pfam" id="PF00290">
    <property type="entry name" value="Trp_syntA"/>
    <property type="match status" value="1"/>
</dbReference>
<dbReference type="InterPro" id="IPR011060">
    <property type="entry name" value="RibuloseP-bd_barrel"/>
</dbReference>
<dbReference type="InterPro" id="IPR002028">
    <property type="entry name" value="Trp_synthase_suA"/>
</dbReference>
<reference evidence="11 13" key="1">
    <citation type="submission" date="2016-05" db="EMBL/GenBank/DDBJ databases">
        <title>Complete Genome and Methylome Analysis of Psychrotrophic Bacterial Isolates from Antarctic Lake Untersee.</title>
        <authorList>
            <person name="Fomenkov A."/>
            <person name="Akimov V.N."/>
            <person name="Vasilyeva L.V."/>
            <person name="Andersen D."/>
            <person name="Vincze T."/>
            <person name="Roberts R.J."/>
        </authorList>
    </citation>
    <scope>NUCLEOTIDE SEQUENCE [LARGE SCALE GENOMIC DNA]</scope>
    <source>
        <strain evidence="11 13">U14-5</strain>
    </source>
</reference>
<comment type="pathway">
    <text evidence="2 9">Amino-acid biosynthesis; L-tryptophan biosynthesis; L-tryptophan from chorismate: step 5/5.</text>
</comment>
<comment type="function">
    <text evidence="1 9">The alpha subunit is responsible for the aldol cleavage of indoleglycerol phosphate to indole and glyceraldehyde 3-phosphate.</text>
</comment>
<keyword evidence="5 9" id="KW-0822">Tryptophan biosynthesis</keyword>
<dbReference type="EMBL" id="JAVVDO010000023">
    <property type="protein sequence ID" value="MDT8332163.1"/>
    <property type="molecule type" value="Genomic_DNA"/>
</dbReference>
<sequence length="291" mass="30251">MTAQHKDHQRQDHHRAGRIAARFAALKAQGKAAMIPYLQAYDPDLDTSRALLAGLPAAGADLIELGVPFTDPAADGPAIQRAGLRALKAGATLAGVLEMVRGFRAAEDAVPVVLMGYLNPILAYGAERFCADAAAAGVDGLIVVDMPPEEADELAPFATAQGLDLIRLIAPTTDDARLPYALDGAGGFVYHVSITGITGTRSAAAEELRRNVGRIRAATALPIGIGFGIRTPEQAAEAARVADAAVVGTALVETLASTLDSEGRAGPETVRRVHDHVRALAEAVHEARVPA</sequence>
<dbReference type="KEGG" id="rgi:RGI145_19060"/>
<dbReference type="FunFam" id="3.20.20.70:FF:000037">
    <property type="entry name" value="Tryptophan synthase alpha chain"/>
    <property type="match status" value="1"/>
</dbReference>
<evidence type="ECO:0000313" key="11">
    <source>
        <dbReference type="EMBL" id="APT58895.1"/>
    </source>
</evidence>
<keyword evidence="7 9" id="KW-0456">Lyase</keyword>
<evidence type="ECO:0000256" key="1">
    <source>
        <dbReference type="ARBA" id="ARBA00003365"/>
    </source>
</evidence>
<dbReference type="CDD" id="cd04724">
    <property type="entry name" value="Tryptophan_synthase_alpha"/>
    <property type="match status" value="1"/>
</dbReference>
<evidence type="ECO:0000256" key="5">
    <source>
        <dbReference type="ARBA" id="ARBA00022822"/>
    </source>
</evidence>
<dbReference type="SUPFAM" id="SSF51366">
    <property type="entry name" value="Ribulose-phoshate binding barrel"/>
    <property type="match status" value="1"/>
</dbReference>
<accession>A0A1L7AJD8</accession>
<dbReference type="EC" id="4.2.1.20" evidence="9"/>
<organism evidence="11 13">
    <name type="scientific">Roseomonas gilardii</name>
    <dbReference type="NCBI Taxonomy" id="257708"/>
    <lineage>
        <taxon>Bacteria</taxon>
        <taxon>Pseudomonadati</taxon>
        <taxon>Pseudomonadota</taxon>
        <taxon>Alphaproteobacteria</taxon>
        <taxon>Acetobacterales</taxon>
        <taxon>Roseomonadaceae</taxon>
        <taxon>Roseomonas</taxon>
    </lineage>
</organism>
<proteinExistence type="inferred from homology"/>